<reference evidence="1" key="1">
    <citation type="journal article" date="2020" name="Stud. Mycol.">
        <title>101 Dothideomycetes genomes: a test case for predicting lifestyles and emergence of pathogens.</title>
        <authorList>
            <person name="Haridas S."/>
            <person name="Albert R."/>
            <person name="Binder M."/>
            <person name="Bloem J."/>
            <person name="Labutti K."/>
            <person name="Salamov A."/>
            <person name="Andreopoulos B."/>
            <person name="Baker S."/>
            <person name="Barry K."/>
            <person name="Bills G."/>
            <person name="Bluhm B."/>
            <person name="Cannon C."/>
            <person name="Castanera R."/>
            <person name="Culley D."/>
            <person name="Daum C."/>
            <person name="Ezra D."/>
            <person name="Gonzalez J."/>
            <person name="Henrissat B."/>
            <person name="Kuo A."/>
            <person name="Liang C."/>
            <person name="Lipzen A."/>
            <person name="Lutzoni F."/>
            <person name="Magnuson J."/>
            <person name="Mondo S."/>
            <person name="Nolan M."/>
            <person name="Ohm R."/>
            <person name="Pangilinan J."/>
            <person name="Park H.-J."/>
            <person name="Ramirez L."/>
            <person name="Alfaro M."/>
            <person name="Sun H."/>
            <person name="Tritt A."/>
            <person name="Yoshinaga Y."/>
            <person name="Zwiers L.-H."/>
            <person name="Turgeon B."/>
            <person name="Goodwin S."/>
            <person name="Spatafora J."/>
            <person name="Crous P."/>
            <person name="Grigoriev I."/>
        </authorList>
    </citation>
    <scope>NUCLEOTIDE SEQUENCE</scope>
    <source>
        <strain evidence="1">CBS 627.86</strain>
    </source>
</reference>
<accession>A0A6A5YMV9</accession>
<sequence>MQLPRLFPALLWIDCCIVTRKRQHQTTTGVKYVNLLSKWDPDCSVASYGSLLAALLISFPLRDVESISTPRTQLVPARDFRHSYWYLSGYFDLRDAHPSQKDDSIQSVGTQALHFHSAWLNQYLRACTMSGWPRSAKATALFASRCGDVHHTYSTRRALSRSSRVSQPP</sequence>
<dbReference type="Proteomes" id="UP000799770">
    <property type="component" value="Unassembled WGS sequence"/>
</dbReference>
<protein>
    <submittedName>
        <fullName evidence="1">Uncharacterized protein</fullName>
    </submittedName>
</protein>
<keyword evidence="2" id="KW-1185">Reference proteome</keyword>
<dbReference type="EMBL" id="ML977347">
    <property type="protein sequence ID" value="KAF2108466.1"/>
    <property type="molecule type" value="Genomic_DNA"/>
</dbReference>
<evidence type="ECO:0000313" key="2">
    <source>
        <dbReference type="Proteomes" id="UP000799770"/>
    </source>
</evidence>
<gene>
    <name evidence="1" type="ORF">BDV96DRAFT_260004</name>
</gene>
<organism evidence="1 2">
    <name type="scientific">Lophiotrema nucula</name>
    <dbReference type="NCBI Taxonomy" id="690887"/>
    <lineage>
        <taxon>Eukaryota</taxon>
        <taxon>Fungi</taxon>
        <taxon>Dikarya</taxon>
        <taxon>Ascomycota</taxon>
        <taxon>Pezizomycotina</taxon>
        <taxon>Dothideomycetes</taxon>
        <taxon>Pleosporomycetidae</taxon>
        <taxon>Pleosporales</taxon>
        <taxon>Lophiotremataceae</taxon>
        <taxon>Lophiotrema</taxon>
    </lineage>
</organism>
<proteinExistence type="predicted"/>
<name>A0A6A5YMV9_9PLEO</name>
<evidence type="ECO:0000313" key="1">
    <source>
        <dbReference type="EMBL" id="KAF2108466.1"/>
    </source>
</evidence>
<dbReference type="AlphaFoldDB" id="A0A6A5YMV9"/>